<dbReference type="AlphaFoldDB" id="A0A017T1G7"/>
<dbReference type="GO" id="GO:0005886">
    <property type="term" value="C:plasma membrane"/>
    <property type="evidence" value="ECO:0007669"/>
    <property type="project" value="TreeGrafter"/>
</dbReference>
<evidence type="ECO:0000313" key="3">
    <source>
        <dbReference type="Proteomes" id="UP000019678"/>
    </source>
</evidence>
<gene>
    <name evidence="2" type="ORF">CAP_6301</name>
</gene>
<dbReference type="eggNOG" id="COG0489">
    <property type="taxonomic scope" value="Bacteria"/>
</dbReference>
<dbReference type="Gene3D" id="3.40.50.300">
    <property type="entry name" value="P-loop containing nucleotide triphosphate hydrolases"/>
    <property type="match status" value="1"/>
</dbReference>
<feature type="compositionally biased region" description="Low complexity" evidence="1">
    <location>
        <begin position="155"/>
        <end position="170"/>
    </location>
</feature>
<organism evidence="2 3">
    <name type="scientific">Chondromyces apiculatus DSM 436</name>
    <dbReference type="NCBI Taxonomy" id="1192034"/>
    <lineage>
        <taxon>Bacteria</taxon>
        <taxon>Pseudomonadati</taxon>
        <taxon>Myxococcota</taxon>
        <taxon>Polyangia</taxon>
        <taxon>Polyangiales</taxon>
        <taxon>Polyangiaceae</taxon>
        <taxon>Chondromyces</taxon>
    </lineage>
</organism>
<keyword evidence="3" id="KW-1185">Reference proteome</keyword>
<accession>A0A017T1G7</accession>
<evidence type="ECO:0000256" key="1">
    <source>
        <dbReference type="SAM" id="MobiDB-lite"/>
    </source>
</evidence>
<dbReference type="EMBL" id="ASRX01000052">
    <property type="protein sequence ID" value="EYF03038.1"/>
    <property type="molecule type" value="Genomic_DNA"/>
</dbReference>
<name>A0A017T1G7_9BACT</name>
<dbReference type="GO" id="GO:0004713">
    <property type="term" value="F:protein tyrosine kinase activity"/>
    <property type="evidence" value="ECO:0007669"/>
    <property type="project" value="TreeGrafter"/>
</dbReference>
<dbReference type="InterPro" id="IPR027417">
    <property type="entry name" value="P-loop_NTPase"/>
</dbReference>
<dbReference type="SUPFAM" id="SSF52540">
    <property type="entry name" value="P-loop containing nucleoside triphosphate hydrolases"/>
    <property type="match status" value="1"/>
</dbReference>
<dbReference type="PANTHER" id="PTHR32309">
    <property type="entry name" value="TYROSINE-PROTEIN KINASE"/>
    <property type="match status" value="1"/>
</dbReference>
<dbReference type="Proteomes" id="UP000019678">
    <property type="component" value="Unassembled WGS sequence"/>
</dbReference>
<dbReference type="PANTHER" id="PTHR32309:SF13">
    <property type="entry name" value="FERRIC ENTEROBACTIN TRANSPORT PROTEIN FEPE"/>
    <property type="match status" value="1"/>
</dbReference>
<feature type="region of interest" description="Disordered" evidence="1">
    <location>
        <begin position="99"/>
        <end position="266"/>
    </location>
</feature>
<dbReference type="STRING" id="1192034.CAP_6301"/>
<keyword evidence="2" id="KW-0418">Kinase</keyword>
<feature type="compositionally biased region" description="Polar residues" evidence="1">
    <location>
        <begin position="253"/>
        <end position="263"/>
    </location>
</feature>
<keyword evidence="2" id="KW-0808">Transferase</keyword>
<protein>
    <submittedName>
        <fullName evidence="2">Tyrosine-protein kinase EpsD</fullName>
    </submittedName>
</protein>
<reference evidence="2 3" key="1">
    <citation type="submission" date="2013-05" db="EMBL/GenBank/DDBJ databases">
        <title>Genome assembly of Chondromyces apiculatus DSM 436.</title>
        <authorList>
            <person name="Sharma G."/>
            <person name="Khatri I."/>
            <person name="Kaur C."/>
            <person name="Mayilraj S."/>
            <person name="Subramanian S."/>
        </authorList>
    </citation>
    <scope>NUCLEOTIDE SEQUENCE [LARGE SCALE GENOMIC DNA]</scope>
    <source>
        <strain evidence="2 3">DSM 436</strain>
    </source>
</reference>
<evidence type="ECO:0000313" key="2">
    <source>
        <dbReference type="EMBL" id="EYF03038.1"/>
    </source>
</evidence>
<sequence>MAEPIEAGKPPPVASLERALDQVIDFLGRVEHAPRARALGIEARRLRTIVGKWRSIEPPDDVREEMIARVLRLANDAEEAITEANAGVRHASAPQLTAGLVPEPQAPRPPPRQGSSPMIDAEGWAGGQQAPRPAPRQGSSPRIDAEGWAGGQRDAYGQSGARYAQGAAYGYEDRRQGVPQIPDLAPGEAPRRQPTPMPGQRQGSQPFMTPPGGQRVPSLQFERTPQPEPEVLEGELIDPPEPPRLQRPEPRTTYESGASTVEMAQTPVPRPLREEVPISEALPTRRFENDPSPPSYDEMATTLYSIPSNIKNLSALSVVPAQRPTGLDPNVVMISEPYGKRADAYRALRRKLAAGSARIIAITSAKPQEGKTICAINLALALAESSPRNVLLVEANIRNPGLAATMKFDPQICFTEQLRRHRKDPEEPWVVVEQTTVGPTEDQSGAASTRGGVVHMLAVDPRVERPPILDAVAFAKGMEGLKRTGYEYIIVDTPAVLGNLDMQTIGDVVHGVIFTSIVKRSTRKPLRDAIAQIKPAPVLGVVVLES</sequence>
<dbReference type="RefSeq" id="WP_044246822.1">
    <property type="nucleotide sequence ID" value="NZ_ASRX01000052.1"/>
</dbReference>
<dbReference type="InterPro" id="IPR050445">
    <property type="entry name" value="Bact_polysacc_biosynth/exp"/>
</dbReference>
<dbReference type="OrthoDB" id="9812433at2"/>
<proteinExistence type="predicted"/>
<comment type="caution">
    <text evidence="2">The sequence shown here is derived from an EMBL/GenBank/DDBJ whole genome shotgun (WGS) entry which is preliminary data.</text>
</comment>